<dbReference type="AlphaFoldDB" id="A0A2U1AJW6"/>
<dbReference type="PANTHER" id="PTHR47099">
    <property type="entry name" value="METHYLCOBAMIDE:COM METHYLTRANSFERASE MTBA"/>
    <property type="match status" value="1"/>
</dbReference>
<dbReference type="InterPro" id="IPR038071">
    <property type="entry name" value="UROD/MetE-like_sf"/>
</dbReference>
<proteinExistence type="predicted"/>
<feature type="domain" description="Uroporphyrinogen decarboxylase (URO-D)" evidence="1">
    <location>
        <begin position="151"/>
        <end position="342"/>
    </location>
</feature>
<comment type="caution">
    <text evidence="2">The sequence shown here is derived from an EMBL/GenBank/DDBJ whole genome shotgun (WGS) entry which is preliminary data.</text>
</comment>
<dbReference type="RefSeq" id="WP_116885417.1">
    <property type="nucleotide sequence ID" value="NZ_CABMMC010000027.1"/>
</dbReference>
<dbReference type="EMBL" id="QEKH01000033">
    <property type="protein sequence ID" value="PVY36680.1"/>
    <property type="molecule type" value="Genomic_DNA"/>
</dbReference>
<name>A0A2U1AJW6_9BACT</name>
<reference evidence="2 3" key="1">
    <citation type="submission" date="2018-04" db="EMBL/GenBank/DDBJ databases">
        <title>Genomic Encyclopedia of Type Strains, Phase IV (KMG-IV): sequencing the most valuable type-strain genomes for metagenomic binning, comparative biology and taxonomic classification.</title>
        <authorList>
            <person name="Goeker M."/>
        </authorList>
    </citation>
    <scope>NUCLEOTIDE SEQUENCE [LARGE SCALE GENOMIC DNA]</scope>
    <source>
        <strain evidence="2 3">DSM 14823</strain>
    </source>
</reference>
<accession>A0A2U1AJW6</accession>
<dbReference type="Gene3D" id="3.20.20.210">
    <property type="match status" value="1"/>
</dbReference>
<dbReference type="PANTHER" id="PTHR47099:SF1">
    <property type="entry name" value="METHYLCOBAMIDE:COM METHYLTRANSFERASE MTBA"/>
    <property type="match status" value="1"/>
</dbReference>
<keyword evidence="3" id="KW-1185">Reference proteome</keyword>
<protein>
    <submittedName>
        <fullName evidence="2">Uroporphyrinogen decarboxylase</fullName>
    </submittedName>
</protein>
<dbReference type="InterPro" id="IPR000257">
    <property type="entry name" value="Uroporphyrinogen_deCOase"/>
</dbReference>
<sequence>MSYEHGWAAICNQASDRIPRTEYGVEGNLELLTAVTGVEITGEESREEAVRRFVQQWDYSLNWHVTVSRETILAAGGRVTDMGHAVFASDGSDFTAETSVAYPDIEEAIRLRPSEEYTFFPRRELVERFERDYAEVQRRYPGVLSTAGVYTTLFSGLIEIYGIEQLLLLMGLYEQEFKEVVESYFHWVKQFFDAFAETSVPVMMVHDDLCWTEGPVTHPRWYRETIFPYLKRLIEPVKSAGKKVIFTSDGTIDEFFGDFVELGIDMLVMEPTSDLRRFGELYGDRCGMAGGIDCRFLTSAGHVEIEQYMADLLAWGKKRNNFILASGNHLPASVPVEKALFYQQMYRKYSGR</sequence>
<dbReference type="GO" id="GO:0004853">
    <property type="term" value="F:uroporphyrinogen decarboxylase activity"/>
    <property type="evidence" value="ECO:0007669"/>
    <property type="project" value="InterPro"/>
</dbReference>
<dbReference type="Proteomes" id="UP000245959">
    <property type="component" value="Unassembled WGS sequence"/>
</dbReference>
<evidence type="ECO:0000259" key="1">
    <source>
        <dbReference type="Pfam" id="PF01208"/>
    </source>
</evidence>
<gene>
    <name evidence="2" type="ORF">C8D82_1336</name>
</gene>
<dbReference type="SUPFAM" id="SSF51726">
    <property type="entry name" value="UROD/MetE-like"/>
    <property type="match status" value="1"/>
</dbReference>
<evidence type="ECO:0000313" key="2">
    <source>
        <dbReference type="EMBL" id="PVY36680.1"/>
    </source>
</evidence>
<dbReference type="GeneID" id="78296693"/>
<dbReference type="GO" id="GO:0006779">
    <property type="term" value="P:porphyrin-containing compound biosynthetic process"/>
    <property type="evidence" value="ECO:0007669"/>
    <property type="project" value="InterPro"/>
</dbReference>
<evidence type="ECO:0000313" key="3">
    <source>
        <dbReference type="Proteomes" id="UP000245959"/>
    </source>
</evidence>
<dbReference type="OrthoDB" id="9813603at2"/>
<dbReference type="Pfam" id="PF01208">
    <property type="entry name" value="URO-D"/>
    <property type="match status" value="1"/>
</dbReference>
<dbReference type="InterPro" id="IPR052024">
    <property type="entry name" value="Methanogen_methyltrans"/>
</dbReference>
<organism evidence="2 3">
    <name type="scientific">Victivallis vadensis</name>
    <dbReference type="NCBI Taxonomy" id="172901"/>
    <lineage>
        <taxon>Bacteria</taxon>
        <taxon>Pseudomonadati</taxon>
        <taxon>Lentisphaerota</taxon>
        <taxon>Lentisphaeria</taxon>
        <taxon>Victivallales</taxon>
        <taxon>Victivallaceae</taxon>
        <taxon>Victivallis</taxon>
    </lineage>
</organism>